<protein>
    <submittedName>
        <fullName evidence="2">Uncharacterized protein</fullName>
    </submittedName>
</protein>
<evidence type="ECO:0000313" key="2">
    <source>
        <dbReference type="WBParaSite" id="nRc.2.0.1.t18093-RA"/>
    </source>
</evidence>
<reference evidence="2" key="1">
    <citation type="submission" date="2022-11" db="UniProtKB">
        <authorList>
            <consortium name="WormBaseParasite"/>
        </authorList>
    </citation>
    <scope>IDENTIFICATION</scope>
</reference>
<keyword evidence="1" id="KW-1185">Reference proteome</keyword>
<dbReference type="Proteomes" id="UP000887565">
    <property type="component" value="Unplaced"/>
</dbReference>
<accession>A0A915IVJ4</accession>
<dbReference type="AlphaFoldDB" id="A0A915IVJ4"/>
<organism evidence="1 2">
    <name type="scientific">Romanomermis culicivorax</name>
    <name type="common">Nematode worm</name>
    <dbReference type="NCBI Taxonomy" id="13658"/>
    <lineage>
        <taxon>Eukaryota</taxon>
        <taxon>Metazoa</taxon>
        <taxon>Ecdysozoa</taxon>
        <taxon>Nematoda</taxon>
        <taxon>Enoplea</taxon>
        <taxon>Dorylaimia</taxon>
        <taxon>Mermithida</taxon>
        <taxon>Mermithoidea</taxon>
        <taxon>Mermithidae</taxon>
        <taxon>Romanomermis</taxon>
    </lineage>
</organism>
<proteinExistence type="predicted"/>
<name>A0A915IVJ4_ROMCU</name>
<dbReference type="WBParaSite" id="nRc.2.0.1.t18093-RA">
    <property type="protein sequence ID" value="nRc.2.0.1.t18093-RA"/>
    <property type="gene ID" value="nRc.2.0.1.g18093"/>
</dbReference>
<sequence>MFEDLEEFAFERDPDIVDNETVWNNDANGNDSGMNNNLPSFNYPNDVTRKRQMSTSIIDDEQLDWHMRIDLNDQFGDGEDGKIKRRKFHNEVAIQETINLNAVRLLTRPPTITTTLDWSSIRIKDRYFYILAQPDFVDFSNENRNNKYGNLALTAGLIKNFDKIVLQAEERFRSNQFVDLLSSFATNVPKLSLLQIKSKESTPMETEQLFPDMDTVLSNRILWVEKYRARFYTDLLSDDYFPIVCRFFKDARRYKMSTMPHLAHWDSYCRR</sequence>
<evidence type="ECO:0000313" key="1">
    <source>
        <dbReference type="Proteomes" id="UP000887565"/>
    </source>
</evidence>